<evidence type="ECO:0000256" key="12">
    <source>
        <dbReference type="SAM" id="MobiDB-lite"/>
    </source>
</evidence>
<proteinExistence type="inferred from homology"/>
<dbReference type="PANTHER" id="PTHR43221">
    <property type="entry name" value="PROTEASE HTPX"/>
    <property type="match status" value="1"/>
</dbReference>
<keyword evidence="2" id="KW-1003">Cell membrane</keyword>
<evidence type="ECO:0000256" key="8">
    <source>
        <dbReference type="ARBA" id="ARBA00022989"/>
    </source>
</evidence>
<evidence type="ECO:0000313" key="15">
    <source>
        <dbReference type="EMBL" id="QKZ19272.1"/>
    </source>
</evidence>
<gene>
    <name evidence="15" type="ORF">HUT05_18990</name>
</gene>
<dbReference type="InterPro" id="IPR050083">
    <property type="entry name" value="HtpX_protease"/>
</dbReference>
<comment type="subcellular location">
    <subcellularLocation>
        <location evidence="1">Cell membrane</location>
        <topology evidence="1">Multi-pass membrane protein</topology>
    </subcellularLocation>
</comment>
<dbReference type="EMBL" id="CP056041">
    <property type="protein sequence ID" value="QKZ19272.1"/>
    <property type="molecule type" value="Genomic_DNA"/>
</dbReference>
<evidence type="ECO:0000256" key="13">
    <source>
        <dbReference type="SAM" id="Phobius"/>
    </source>
</evidence>
<comment type="similarity">
    <text evidence="11">Belongs to the peptidase M48 family.</text>
</comment>
<dbReference type="Pfam" id="PF01435">
    <property type="entry name" value="Peptidase_M48"/>
    <property type="match status" value="1"/>
</dbReference>
<dbReference type="Gene3D" id="3.30.2010.10">
    <property type="entry name" value="Metalloproteases ('zincins'), catalytic domain"/>
    <property type="match status" value="1"/>
</dbReference>
<feature type="transmembrane region" description="Helical" evidence="13">
    <location>
        <begin position="87"/>
        <end position="109"/>
    </location>
</feature>
<dbReference type="GO" id="GO:0046872">
    <property type="term" value="F:metal ion binding"/>
    <property type="evidence" value="ECO:0007669"/>
    <property type="project" value="UniProtKB-KW"/>
</dbReference>
<evidence type="ECO:0000256" key="1">
    <source>
        <dbReference type="ARBA" id="ARBA00004651"/>
    </source>
</evidence>
<evidence type="ECO:0000256" key="9">
    <source>
        <dbReference type="ARBA" id="ARBA00023049"/>
    </source>
</evidence>
<organism evidence="15 16">
    <name type="scientific">Streptomyces chartreusis</name>
    <dbReference type="NCBI Taxonomy" id="1969"/>
    <lineage>
        <taxon>Bacteria</taxon>
        <taxon>Bacillati</taxon>
        <taxon>Actinomycetota</taxon>
        <taxon>Actinomycetes</taxon>
        <taxon>Kitasatosporales</taxon>
        <taxon>Streptomycetaceae</taxon>
        <taxon>Streptomyces</taxon>
    </lineage>
</organism>
<evidence type="ECO:0000256" key="11">
    <source>
        <dbReference type="RuleBase" id="RU003983"/>
    </source>
</evidence>
<comment type="cofactor">
    <cofactor evidence="11">
        <name>Zn(2+)</name>
        <dbReference type="ChEBI" id="CHEBI:29105"/>
    </cofactor>
    <text evidence="11">Binds 1 zinc ion per subunit.</text>
</comment>
<evidence type="ECO:0000256" key="2">
    <source>
        <dbReference type="ARBA" id="ARBA00022475"/>
    </source>
</evidence>
<dbReference type="GO" id="GO:0004222">
    <property type="term" value="F:metalloendopeptidase activity"/>
    <property type="evidence" value="ECO:0007669"/>
    <property type="project" value="InterPro"/>
</dbReference>
<evidence type="ECO:0000256" key="6">
    <source>
        <dbReference type="ARBA" id="ARBA00022801"/>
    </source>
</evidence>
<feature type="compositionally biased region" description="Basic residues" evidence="12">
    <location>
        <begin position="362"/>
        <end position="371"/>
    </location>
</feature>
<keyword evidence="3 11" id="KW-0645">Protease</keyword>
<protein>
    <submittedName>
        <fullName evidence="15">M48 family metalloprotease</fullName>
    </submittedName>
</protein>
<feature type="domain" description="Peptidase M48" evidence="14">
    <location>
        <begin position="153"/>
        <end position="384"/>
    </location>
</feature>
<reference evidence="15 16" key="1">
    <citation type="submission" date="2020-06" db="EMBL/GenBank/DDBJ databases">
        <title>Genome mining for natural products.</title>
        <authorList>
            <person name="Zhang B."/>
            <person name="Shi J."/>
            <person name="Ge H."/>
        </authorList>
    </citation>
    <scope>NUCLEOTIDE SEQUENCE [LARGE SCALE GENOMIC DNA]</scope>
    <source>
        <strain evidence="15 16">NA02069</strain>
    </source>
</reference>
<evidence type="ECO:0000256" key="4">
    <source>
        <dbReference type="ARBA" id="ARBA00022692"/>
    </source>
</evidence>
<evidence type="ECO:0000256" key="5">
    <source>
        <dbReference type="ARBA" id="ARBA00022723"/>
    </source>
</evidence>
<dbReference type="InterPro" id="IPR001915">
    <property type="entry name" value="Peptidase_M48"/>
</dbReference>
<evidence type="ECO:0000256" key="7">
    <source>
        <dbReference type="ARBA" id="ARBA00022833"/>
    </source>
</evidence>
<keyword evidence="4 13" id="KW-0812">Transmembrane</keyword>
<feature type="region of interest" description="Disordered" evidence="12">
    <location>
        <begin position="356"/>
        <end position="381"/>
    </location>
</feature>
<evidence type="ECO:0000256" key="10">
    <source>
        <dbReference type="ARBA" id="ARBA00023136"/>
    </source>
</evidence>
<name>A0A7H8T8A0_STRCX</name>
<keyword evidence="5" id="KW-0479">Metal-binding</keyword>
<dbReference type="PANTHER" id="PTHR43221:SF1">
    <property type="entry name" value="PROTEASE HTPX"/>
    <property type="match status" value="1"/>
</dbReference>
<keyword evidence="10 13" id="KW-0472">Membrane</keyword>
<keyword evidence="16" id="KW-1185">Reference proteome</keyword>
<evidence type="ECO:0000256" key="3">
    <source>
        <dbReference type="ARBA" id="ARBA00022670"/>
    </source>
</evidence>
<keyword evidence="7 11" id="KW-0862">Zinc</keyword>
<dbReference type="Proteomes" id="UP000509418">
    <property type="component" value="Chromosome"/>
</dbReference>
<keyword evidence="9 11" id="KW-0482">Metalloprotease</keyword>
<evidence type="ECO:0000313" key="16">
    <source>
        <dbReference type="Proteomes" id="UP000509418"/>
    </source>
</evidence>
<accession>A0A7H8T8A0</accession>
<feature type="transmembrane region" description="Helical" evidence="13">
    <location>
        <begin position="115"/>
        <end position="133"/>
    </location>
</feature>
<dbReference type="CDD" id="cd07328">
    <property type="entry name" value="M48_Ste24p_like"/>
    <property type="match status" value="1"/>
</dbReference>
<keyword evidence="6 11" id="KW-0378">Hydrolase</keyword>
<evidence type="ECO:0000259" key="14">
    <source>
        <dbReference type="Pfam" id="PF01435"/>
    </source>
</evidence>
<dbReference type="GO" id="GO:0006508">
    <property type="term" value="P:proteolysis"/>
    <property type="evidence" value="ECO:0007669"/>
    <property type="project" value="UniProtKB-KW"/>
</dbReference>
<dbReference type="RefSeq" id="WP_176575802.1">
    <property type="nucleotide sequence ID" value="NZ_CBDRGH010000001.1"/>
</dbReference>
<keyword evidence="8 13" id="KW-1133">Transmembrane helix</keyword>
<dbReference type="GO" id="GO:0005886">
    <property type="term" value="C:plasma membrane"/>
    <property type="evidence" value="ECO:0007669"/>
    <property type="project" value="UniProtKB-SubCell"/>
</dbReference>
<sequence>MRAVEELVVQPCPQCGVEVRGDRRFTVWCAACDWNVDPQGADEEKQSRLERRRRRMAQEYGERLLGQLAGEAGRPEGERPGRSAAGVLAYTIALLVHGVTLALLAGGLWLVIGDWGGFGMVPGLFLLALAATLRPRLNRLPAGAQVVSRGEAPELYALVDEVAAALGTRSVDVIVLDGQANASVTHLGVRHRVLTLGLPLWEVLSPQERIALLGHEFGHFTHGDTRHGMVVGTAYGSLTTWYYYLSPIENPTALEYLVSLLYLPPRWSITGVLMLLDLLTTRASQRSEYLADAAAARVGFTEAAAGLMDHLLVAESIDMTLYREVNARQMRSSGRVTAKDAEGLWEALAAHLRSVPESEHERRRRVSARRGHSVDATHPPTHLRRALLLRLPPAPASVTADAERTRGLAAELGDRRAAVALELVRDGLDQY</sequence>
<dbReference type="AlphaFoldDB" id="A0A7H8T8A0"/>